<dbReference type="Pfam" id="PF12680">
    <property type="entry name" value="SnoaL_2"/>
    <property type="match status" value="1"/>
</dbReference>
<name>A0ABU9NC05_9FLAO</name>
<feature type="domain" description="SnoaL-like" evidence="1">
    <location>
        <begin position="12"/>
        <end position="115"/>
    </location>
</feature>
<evidence type="ECO:0000259" key="1">
    <source>
        <dbReference type="Pfam" id="PF12680"/>
    </source>
</evidence>
<gene>
    <name evidence="2" type="ORF">VZD24_00305</name>
</gene>
<dbReference type="Gene3D" id="3.10.450.50">
    <property type="match status" value="1"/>
</dbReference>
<dbReference type="Proteomes" id="UP001390963">
    <property type="component" value="Unassembled WGS sequence"/>
</dbReference>
<proteinExistence type="predicted"/>
<organism evidence="2 3">
    <name type="scientific">Aequorivita flava</name>
    <dbReference type="NCBI Taxonomy" id="3114371"/>
    <lineage>
        <taxon>Bacteria</taxon>
        <taxon>Pseudomonadati</taxon>
        <taxon>Bacteroidota</taxon>
        <taxon>Flavobacteriia</taxon>
        <taxon>Flavobacteriales</taxon>
        <taxon>Flavobacteriaceae</taxon>
        <taxon>Aequorivita</taxon>
    </lineage>
</organism>
<dbReference type="EMBL" id="JBANCF010000001">
    <property type="protein sequence ID" value="MEM0571941.1"/>
    <property type="molecule type" value="Genomic_DNA"/>
</dbReference>
<sequence length="165" mass="19240">MLTISHTKLNIIENFYQAFADLDAERMVACYHNEITFEDPAFGKIQGEKAKNMWRMLCKSQQNKRFQVIATNIVCTSESGKAHWEAFYTFSSTGRKIHNKIDATFKLKDGKIINHKDSFNLYNWSKQALGFKGFLIGWTPFFKNKLRNQTQSLLLEFQRKQNTGI</sequence>
<evidence type="ECO:0000313" key="2">
    <source>
        <dbReference type="EMBL" id="MEM0571941.1"/>
    </source>
</evidence>
<protein>
    <submittedName>
        <fullName evidence="2">Nuclear transport factor 2 family protein</fullName>
    </submittedName>
</protein>
<dbReference type="InterPro" id="IPR037401">
    <property type="entry name" value="SnoaL-like"/>
</dbReference>
<evidence type="ECO:0000313" key="3">
    <source>
        <dbReference type="Proteomes" id="UP001390963"/>
    </source>
</evidence>
<dbReference type="SUPFAM" id="SSF54427">
    <property type="entry name" value="NTF2-like"/>
    <property type="match status" value="1"/>
</dbReference>
<dbReference type="InterPro" id="IPR032710">
    <property type="entry name" value="NTF2-like_dom_sf"/>
</dbReference>
<comment type="caution">
    <text evidence="2">The sequence shown here is derived from an EMBL/GenBank/DDBJ whole genome shotgun (WGS) entry which is preliminary data.</text>
</comment>
<accession>A0ABU9NC05</accession>
<dbReference type="RefSeq" id="WP_342688758.1">
    <property type="nucleotide sequence ID" value="NZ_JAZDTZ010000001.1"/>
</dbReference>
<keyword evidence="3" id="KW-1185">Reference proteome</keyword>
<reference evidence="2 3" key="1">
    <citation type="submission" date="2024-01" db="EMBL/GenBank/DDBJ databases">
        <title>Aequorivita flavus sp. nov., isolated from deep-sea sediment.</title>
        <authorList>
            <person name="Chen X."/>
        </authorList>
    </citation>
    <scope>NUCLEOTIDE SEQUENCE [LARGE SCALE GENOMIC DNA]</scope>
    <source>
        <strain evidence="2 3">MCCC 1A16935</strain>
    </source>
</reference>